<keyword evidence="2" id="KW-1185">Reference proteome</keyword>
<evidence type="ECO:0000313" key="1">
    <source>
        <dbReference type="EMBL" id="MCL7931421.1"/>
    </source>
</evidence>
<dbReference type="Pfam" id="PF20090">
    <property type="entry name" value="DUF6482"/>
    <property type="match status" value="1"/>
</dbReference>
<proteinExistence type="predicted"/>
<gene>
    <name evidence="1" type="ORF">M8006_15785</name>
</gene>
<protein>
    <submittedName>
        <fullName evidence="1">DUF6482 family protein</fullName>
    </submittedName>
</protein>
<evidence type="ECO:0000313" key="2">
    <source>
        <dbReference type="Proteomes" id="UP001165308"/>
    </source>
</evidence>
<accession>A0ABT0SUL8</accession>
<reference evidence="1" key="1">
    <citation type="submission" date="2022-05" db="EMBL/GenBank/DDBJ databases">
        <title>Halomonas geminus sp. nov. and Halomonas llamarensis sp. nov. isolated from high-altitude salars of the Atacama Desert.</title>
        <authorList>
            <person name="Hintersatz C."/>
            <person name="Rojas L.A."/>
            <person name="Wei T.-S."/>
            <person name="Kutschke S."/>
            <person name="Lehmann F."/>
            <person name="Jain R."/>
            <person name="Pollmann K."/>
        </authorList>
    </citation>
    <scope>NUCLEOTIDE SEQUENCE</scope>
    <source>
        <strain evidence="1">ATCHA</strain>
    </source>
</reference>
<organism evidence="1 2">
    <name type="scientific">Halomonas llamarensis</name>
    <dbReference type="NCBI Taxonomy" id="2945104"/>
    <lineage>
        <taxon>Bacteria</taxon>
        <taxon>Pseudomonadati</taxon>
        <taxon>Pseudomonadota</taxon>
        <taxon>Gammaproteobacteria</taxon>
        <taxon>Oceanospirillales</taxon>
        <taxon>Halomonadaceae</taxon>
        <taxon>Halomonas</taxon>
    </lineage>
</organism>
<dbReference type="Proteomes" id="UP001165308">
    <property type="component" value="Unassembled WGS sequence"/>
</dbReference>
<dbReference type="RefSeq" id="WP_250083853.1">
    <property type="nucleotide sequence ID" value="NZ_JAMJPJ010000038.1"/>
</dbReference>
<dbReference type="InterPro" id="IPR045508">
    <property type="entry name" value="DUF6482"/>
</dbReference>
<sequence length="113" mass="12402">MSSTLPARVTLEDLAQYATPLPDIEVHGLDMGWYIVRLHRDNAVSLLTDQNGETQRFTGTQWIGRALVPLGFTHGTLTWADAADEMIGTNVPPVSAQQRMAHGVRVAFNQACL</sequence>
<name>A0ABT0SUL8_9GAMM</name>
<comment type="caution">
    <text evidence="1">The sequence shown here is derived from an EMBL/GenBank/DDBJ whole genome shotgun (WGS) entry which is preliminary data.</text>
</comment>
<dbReference type="EMBL" id="JAMJPJ010000038">
    <property type="protein sequence ID" value="MCL7931421.1"/>
    <property type="molecule type" value="Genomic_DNA"/>
</dbReference>